<sequence>MTPKLKLLENVVQRLQNINEEKLGALYGLMYDGILLVIGFSIEVEGTSFQELQSHFPTEVDFCGIVTFKISAKEEITSSISDQLKEVLVSDNPILLNYNHCEKSLQAYFCHNEKLVEACYEVLTEADVCQLFAHIRLQTSLPLVCELAPDPIFEAINALQKKVSSGSVAFRISDTNVYLFGDEMEGVSPTVGELFSGTTSDHIEGSTRTLNQSKSSNNHQQPIDNLRVMRISLLQKCTRDSQTEGGLFYKRQLKTPFLNAPVLQFTKRGQSEDTRRLKLMLPIDALSMVHLSRKASELYNVLVDSLCRSLRLLERHLSRGALPPAQPPATYHFRPPAVGHFFTIIYPKGKSDNELEPVRRTFHQQLNLPTVKPLFRPSNCHNFNKKASTSTLLYNVHEGLPASGVKDGEVGVVHGLYAYHHYMQDGKDDNGWGCAYRSLQTLASWFQLQGYTSREAPSHAEIQKCLVELEDKPPSFVGSRQWIGSTEVNYCLDAMLGVTCRIMFVSSGEELSERGSELLMHFRTQGTPIMIGGGVLAHTILGVDFNRETGDIRFLVLDPHYTGEEDLHIIQSKGWVGWKKTSFWDKKSFYNLCMPVRPVCI</sequence>
<evidence type="ECO:0000256" key="4">
    <source>
        <dbReference type="ARBA" id="ARBA00022801"/>
    </source>
</evidence>
<comment type="caution">
    <text evidence="11">The sequence shown here is derived from an EMBL/GenBank/DDBJ whole genome shotgun (WGS) entry which is preliminary data.</text>
</comment>
<keyword evidence="3" id="KW-0833">Ubl conjugation pathway</keyword>
<organism evidence="11 12">
    <name type="scientific">Laodelphax striatellus</name>
    <name type="common">Small brown planthopper</name>
    <name type="synonym">Delphax striatella</name>
    <dbReference type="NCBI Taxonomy" id="195883"/>
    <lineage>
        <taxon>Eukaryota</taxon>
        <taxon>Metazoa</taxon>
        <taxon>Ecdysozoa</taxon>
        <taxon>Arthropoda</taxon>
        <taxon>Hexapoda</taxon>
        <taxon>Insecta</taxon>
        <taxon>Pterygota</taxon>
        <taxon>Neoptera</taxon>
        <taxon>Paraneoptera</taxon>
        <taxon>Hemiptera</taxon>
        <taxon>Auchenorrhyncha</taxon>
        <taxon>Fulgoroidea</taxon>
        <taxon>Delphacidae</taxon>
        <taxon>Criomorphinae</taxon>
        <taxon>Laodelphax</taxon>
    </lineage>
</organism>
<dbReference type="FunFam" id="3.90.70.130:FF:000001">
    <property type="entry name" value="Probable Ufm1-specific protease 2"/>
    <property type="match status" value="1"/>
</dbReference>
<gene>
    <name evidence="11" type="ORF">LSTR_LSTR002694</name>
</gene>
<dbReference type="GO" id="GO:0005783">
    <property type="term" value="C:endoplasmic reticulum"/>
    <property type="evidence" value="ECO:0007669"/>
    <property type="project" value="TreeGrafter"/>
</dbReference>
<dbReference type="InParanoid" id="A0A482X5U6"/>
<keyword evidence="5" id="KW-0788">Thiol protease</keyword>
<dbReference type="Pfam" id="PF07910">
    <property type="entry name" value="Peptidase_C78"/>
    <property type="match status" value="1"/>
</dbReference>
<dbReference type="Pfam" id="PF26560">
    <property type="entry name" value="UFSP2_MPN_insect"/>
    <property type="match status" value="1"/>
</dbReference>
<evidence type="ECO:0000256" key="6">
    <source>
        <dbReference type="ARBA" id="ARBA00057559"/>
    </source>
</evidence>
<dbReference type="Pfam" id="PF20908">
    <property type="entry name" value="UfSP2_N"/>
    <property type="match status" value="1"/>
</dbReference>
<dbReference type="InterPro" id="IPR049387">
    <property type="entry name" value="UFSP2-like_2nd"/>
</dbReference>
<dbReference type="InterPro" id="IPR012462">
    <property type="entry name" value="UFSP1/2_DUB_cat"/>
</dbReference>
<dbReference type="GO" id="GO:0006508">
    <property type="term" value="P:proteolysis"/>
    <property type="evidence" value="ECO:0007669"/>
    <property type="project" value="UniProtKB-KW"/>
</dbReference>
<evidence type="ECO:0000313" key="11">
    <source>
        <dbReference type="EMBL" id="RZF41062.1"/>
    </source>
</evidence>
<dbReference type="Proteomes" id="UP000291343">
    <property type="component" value="Unassembled WGS sequence"/>
</dbReference>
<evidence type="ECO:0000259" key="8">
    <source>
        <dbReference type="Pfam" id="PF07910"/>
    </source>
</evidence>
<keyword evidence="4" id="KW-0378">Hydrolase</keyword>
<evidence type="ECO:0000256" key="3">
    <source>
        <dbReference type="ARBA" id="ARBA00022786"/>
    </source>
</evidence>
<dbReference type="SMR" id="A0A482X5U6"/>
<name>A0A482X5U6_LAOST</name>
<feature type="domain" description="UFSP1/2/DUB catalytic" evidence="8">
    <location>
        <begin position="409"/>
        <end position="593"/>
    </location>
</feature>
<dbReference type="Gene3D" id="3.90.70.130">
    <property type="match status" value="1"/>
</dbReference>
<evidence type="ECO:0000256" key="5">
    <source>
        <dbReference type="ARBA" id="ARBA00022807"/>
    </source>
</evidence>
<keyword evidence="2" id="KW-0645">Protease</keyword>
<evidence type="ECO:0000256" key="1">
    <source>
        <dbReference type="ARBA" id="ARBA00008552"/>
    </source>
</evidence>
<comment type="similarity">
    <text evidence="1">Belongs to the peptidase C78 family.</text>
</comment>
<feature type="domain" description="UFSP2 second" evidence="9">
    <location>
        <begin position="154"/>
        <end position="385"/>
    </location>
</feature>
<proteinExistence type="inferred from homology"/>
<dbReference type="AlphaFoldDB" id="A0A482X5U6"/>
<feature type="domain" description="UFSP2 N-terminal MPN-like" evidence="10">
    <location>
        <begin position="1"/>
        <end position="127"/>
    </location>
</feature>
<dbReference type="GO" id="GO:0071567">
    <property type="term" value="F:deUFMylase activity"/>
    <property type="evidence" value="ECO:0007669"/>
    <property type="project" value="UniProtKB-ARBA"/>
</dbReference>
<evidence type="ECO:0000313" key="12">
    <source>
        <dbReference type="Proteomes" id="UP000291343"/>
    </source>
</evidence>
<dbReference type="InterPro" id="IPR058757">
    <property type="entry name" value="UFSP2_MPN_N"/>
</dbReference>
<dbReference type="FunCoup" id="A0A482X5U6">
    <property type="interactions" value="493"/>
</dbReference>
<dbReference type="GO" id="GO:0005634">
    <property type="term" value="C:nucleus"/>
    <property type="evidence" value="ECO:0007669"/>
    <property type="project" value="TreeGrafter"/>
</dbReference>
<reference evidence="11 12" key="1">
    <citation type="journal article" date="2017" name="Gigascience">
        <title>Genome sequence of the small brown planthopper, Laodelphax striatellus.</title>
        <authorList>
            <person name="Zhu J."/>
            <person name="Jiang F."/>
            <person name="Wang X."/>
            <person name="Yang P."/>
            <person name="Bao Y."/>
            <person name="Zhao W."/>
            <person name="Wang W."/>
            <person name="Lu H."/>
            <person name="Wang Q."/>
            <person name="Cui N."/>
            <person name="Li J."/>
            <person name="Chen X."/>
            <person name="Luo L."/>
            <person name="Yu J."/>
            <person name="Kang L."/>
            <person name="Cui F."/>
        </authorList>
    </citation>
    <scope>NUCLEOTIDE SEQUENCE [LARGE SCALE GENOMIC DNA]</scope>
    <source>
        <strain evidence="11">Lst14</strain>
    </source>
</reference>
<dbReference type="PANTHER" id="PTHR48153">
    <property type="entry name" value="UFM1-SPECIFIC PROTEASE 2"/>
    <property type="match status" value="1"/>
</dbReference>
<evidence type="ECO:0000259" key="10">
    <source>
        <dbReference type="Pfam" id="PF26560"/>
    </source>
</evidence>
<dbReference type="STRING" id="195883.A0A482X5U6"/>
<evidence type="ECO:0000256" key="7">
    <source>
        <dbReference type="ARBA" id="ARBA00073264"/>
    </source>
</evidence>
<dbReference type="EMBL" id="QKKF02017260">
    <property type="protein sequence ID" value="RZF41062.1"/>
    <property type="molecule type" value="Genomic_DNA"/>
</dbReference>
<comment type="function">
    <text evidence="6">Thiol protease which recognizes and hydrolyzes the peptide bond at the C-terminal Gly of UFM1, a ubiquitin-like modifier protein bound to a number of target proteins. Does not hydrolyze SUMO1 or ISG15 ubiquitin-like proteins.</text>
</comment>
<evidence type="ECO:0000259" key="9">
    <source>
        <dbReference type="Pfam" id="PF20908"/>
    </source>
</evidence>
<accession>A0A482X5U6</accession>
<dbReference type="OrthoDB" id="417506at2759"/>
<dbReference type="PANTHER" id="PTHR48153:SF2">
    <property type="entry name" value="UFM1-SPECIFIC PROTEASE 2"/>
    <property type="match status" value="1"/>
</dbReference>
<keyword evidence="12" id="KW-1185">Reference proteome</keyword>
<evidence type="ECO:0000256" key="2">
    <source>
        <dbReference type="ARBA" id="ARBA00022670"/>
    </source>
</evidence>
<protein>
    <recommendedName>
        <fullName evidence="7">Probable Ufm1-specific protease 2</fullName>
    </recommendedName>
</protein>